<evidence type="ECO:0000313" key="2">
    <source>
        <dbReference type="Proteomes" id="UP001626549"/>
    </source>
</evidence>
<dbReference type="EMBL" id="CP136865">
    <property type="protein sequence ID" value="WOJ95367.1"/>
    <property type="molecule type" value="Genomic_DNA"/>
</dbReference>
<reference evidence="1 2" key="1">
    <citation type="submission" date="2023-10" db="EMBL/GenBank/DDBJ databases">
        <title>Two novel species belonging to the OM43/NOR5 clade.</title>
        <authorList>
            <person name="Park M."/>
        </authorList>
    </citation>
    <scope>NUCLEOTIDE SEQUENCE [LARGE SCALE GENOMIC DNA]</scope>
    <source>
        <strain evidence="1 2">IMCC45268</strain>
    </source>
</reference>
<protein>
    <recommendedName>
        <fullName evidence="3">Lipoprotein</fullName>
    </recommendedName>
</protein>
<dbReference type="RefSeq" id="WP_407326065.1">
    <property type="nucleotide sequence ID" value="NZ_CP136865.1"/>
</dbReference>
<keyword evidence="2" id="KW-1185">Reference proteome</keyword>
<evidence type="ECO:0000313" key="1">
    <source>
        <dbReference type="EMBL" id="WOJ95367.1"/>
    </source>
</evidence>
<proteinExistence type="predicted"/>
<dbReference type="Proteomes" id="UP001626549">
    <property type="component" value="Chromosome"/>
</dbReference>
<name>A0ABZ0I778_9GAMM</name>
<organism evidence="1 2">
    <name type="scientific">Congregibacter brevis</name>
    <dbReference type="NCBI Taxonomy" id="3081201"/>
    <lineage>
        <taxon>Bacteria</taxon>
        <taxon>Pseudomonadati</taxon>
        <taxon>Pseudomonadota</taxon>
        <taxon>Gammaproteobacteria</taxon>
        <taxon>Cellvibrionales</taxon>
        <taxon>Halieaceae</taxon>
        <taxon>Congregibacter</taxon>
    </lineage>
</organism>
<evidence type="ECO:0008006" key="3">
    <source>
        <dbReference type="Google" id="ProtNLM"/>
    </source>
</evidence>
<dbReference type="PROSITE" id="PS51257">
    <property type="entry name" value="PROKAR_LIPOPROTEIN"/>
    <property type="match status" value="1"/>
</dbReference>
<sequence length="197" mass="21416">MKTSFAVALLTASLFLGGCTQRFYQFGEALPEGIEEQAQGQNMATVLARLGPPLRFATSNDQLVMAWEAWRVRESALGLSLGWAGADFLNVDWGSAKIQGDFLIMSFDEQRRVTAAKRVYRDDRLGGGAAIQPFFSFVSVVDVDDLLEPLPQHAWGGGQLLPLPEVLNNLMSPGMGNAVEQRGTPSGAGARTLEWLE</sequence>
<accession>A0ABZ0I778</accession>
<gene>
    <name evidence="1" type="ORF">R0137_08835</name>
</gene>